<keyword evidence="5" id="KW-1185">Reference proteome</keyword>
<accession>A0A6G8Q1A0</accession>
<dbReference type="GO" id="GO:0005829">
    <property type="term" value="C:cytosol"/>
    <property type="evidence" value="ECO:0007669"/>
    <property type="project" value="TreeGrafter"/>
</dbReference>
<dbReference type="InterPro" id="IPR023186">
    <property type="entry name" value="IUNH"/>
</dbReference>
<proteinExistence type="predicted"/>
<dbReference type="InterPro" id="IPR001910">
    <property type="entry name" value="Inosine/uridine_hydrolase_dom"/>
</dbReference>
<organism evidence="4 5">
    <name type="scientific">Rubrobacter marinus</name>
    <dbReference type="NCBI Taxonomy" id="2653852"/>
    <lineage>
        <taxon>Bacteria</taxon>
        <taxon>Bacillati</taxon>
        <taxon>Actinomycetota</taxon>
        <taxon>Rubrobacteria</taxon>
        <taxon>Rubrobacterales</taxon>
        <taxon>Rubrobacteraceae</taxon>
        <taxon>Rubrobacter</taxon>
    </lineage>
</organism>
<dbReference type="SUPFAM" id="SSF53590">
    <property type="entry name" value="Nucleoside hydrolase"/>
    <property type="match status" value="1"/>
</dbReference>
<dbReference type="PANTHER" id="PTHR12304:SF4">
    <property type="entry name" value="URIDINE NUCLEOSIDASE"/>
    <property type="match status" value="1"/>
</dbReference>
<keyword evidence="2" id="KW-0326">Glycosidase</keyword>
<dbReference type="CDD" id="cd02651">
    <property type="entry name" value="nuc_hydro_IU_UC_XIUA"/>
    <property type="match status" value="1"/>
</dbReference>
<dbReference type="KEGG" id="rmar:GBA65_18570"/>
<protein>
    <submittedName>
        <fullName evidence="4">Pyrimidine-specific ribonucleoside hydrolase RihA</fullName>
    </submittedName>
</protein>
<dbReference type="GO" id="GO:0008477">
    <property type="term" value="F:purine nucleosidase activity"/>
    <property type="evidence" value="ECO:0007669"/>
    <property type="project" value="TreeGrafter"/>
</dbReference>
<dbReference type="Gene3D" id="3.90.245.10">
    <property type="entry name" value="Ribonucleoside hydrolase-like"/>
    <property type="match status" value="1"/>
</dbReference>
<dbReference type="PROSITE" id="PS01247">
    <property type="entry name" value="IUNH"/>
    <property type="match status" value="1"/>
</dbReference>
<feature type="domain" description="Inosine/uridine-preferring nucleoside hydrolase" evidence="3">
    <location>
        <begin position="6"/>
        <end position="297"/>
    </location>
</feature>
<dbReference type="InterPro" id="IPR036452">
    <property type="entry name" value="Ribo_hydro-like"/>
</dbReference>
<gene>
    <name evidence="4" type="ORF">GBA65_18570</name>
</gene>
<evidence type="ECO:0000313" key="4">
    <source>
        <dbReference type="EMBL" id="QIN80190.1"/>
    </source>
</evidence>
<dbReference type="Pfam" id="PF01156">
    <property type="entry name" value="IU_nuc_hydro"/>
    <property type="match status" value="1"/>
</dbReference>
<dbReference type="GO" id="GO:0006152">
    <property type="term" value="P:purine nucleoside catabolic process"/>
    <property type="evidence" value="ECO:0007669"/>
    <property type="project" value="TreeGrafter"/>
</dbReference>
<dbReference type="AlphaFoldDB" id="A0A6G8Q1A0"/>
<keyword evidence="1 4" id="KW-0378">Hydrolase</keyword>
<evidence type="ECO:0000259" key="3">
    <source>
        <dbReference type="Pfam" id="PF01156"/>
    </source>
</evidence>
<name>A0A6G8Q1A0_9ACTN</name>
<evidence type="ECO:0000313" key="5">
    <source>
        <dbReference type="Proteomes" id="UP000502706"/>
    </source>
</evidence>
<dbReference type="PANTHER" id="PTHR12304">
    <property type="entry name" value="INOSINE-URIDINE PREFERRING NUCLEOSIDE HYDROLASE"/>
    <property type="match status" value="1"/>
</dbReference>
<sequence length="309" mass="31701">MRPTPVILDVDPGLDDAVAIMLACGAQELDVRAVTTVAGNVSLEKTTANALKVLSFLGRGDVPVGAGAEGPLRGPLVAAEDVHGADGLGGIPLPEPTFGPDGRGAVGLMADALREAAEPVTLVALAPLTNVAILLREHPELKARVARIVLMGGSMGPGNVTPHAEFNVHADPEAAREVFESGLPITMVGLDATRESGVAPEEAARMLSLGRMGELAARLVGAVVKGGGPSGLRTPPVHDAVAVACVIEPGMVRTRRMRVDVEQEGEARGRTVCGPRGVEGRASNADVGVGLDRGAFFRVLFRALARLAG</sequence>
<evidence type="ECO:0000256" key="1">
    <source>
        <dbReference type="ARBA" id="ARBA00022801"/>
    </source>
</evidence>
<dbReference type="InterPro" id="IPR015910">
    <property type="entry name" value="I/U_nuclsd_hydro_CS"/>
</dbReference>
<dbReference type="GO" id="GO:0045437">
    <property type="term" value="F:uridine nucleosidase activity"/>
    <property type="evidence" value="ECO:0007669"/>
    <property type="project" value="UniProtKB-ARBA"/>
</dbReference>
<dbReference type="Proteomes" id="UP000502706">
    <property type="component" value="Chromosome"/>
</dbReference>
<evidence type="ECO:0000256" key="2">
    <source>
        <dbReference type="ARBA" id="ARBA00023295"/>
    </source>
</evidence>
<reference evidence="4 5" key="1">
    <citation type="submission" date="2019-10" db="EMBL/GenBank/DDBJ databases">
        <title>Rubrobacter sp nov SCSIO 52915 isolated from a deep-sea sediment in the South China Sea.</title>
        <authorList>
            <person name="Chen R.W."/>
        </authorList>
    </citation>
    <scope>NUCLEOTIDE SEQUENCE [LARGE SCALE GENOMIC DNA]</scope>
    <source>
        <strain evidence="4 5">SCSIO 52915</strain>
    </source>
</reference>
<dbReference type="EMBL" id="CP045121">
    <property type="protein sequence ID" value="QIN80190.1"/>
    <property type="molecule type" value="Genomic_DNA"/>
</dbReference>